<keyword evidence="2" id="KW-1185">Reference proteome</keyword>
<comment type="caution">
    <text evidence="1">The sequence shown here is derived from an EMBL/GenBank/DDBJ whole genome shotgun (WGS) entry which is preliminary data.</text>
</comment>
<organism evidence="1 2">
    <name type="scientific">Phytohabitans rumicis</name>
    <dbReference type="NCBI Taxonomy" id="1076125"/>
    <lineage>
        <taxon>Bacteria</taxon>
        <taxon>Bacillati</taxon>
        <taxon>Actinomycetota</taxon>
        <taxon>Actinomycetes</taxon>
        <taxon>Micromonosporales</taxon>
        <taxon>Micromonosporaceae</taxon>
    </lineage>
</organism>
<dbReference type="AlphaFoldDB" id="A0A6V8L6L5"/>
<dbReference type="EMBL" id="BLPG01000001">
    <property type="protein sequence ID" value="GFJ92892.1"/>
    <property type="molecule type" value="Genomic_DNA"/>
</dbReference>
<evidence type="ECO:0000313" key="2">
    <source>
        <dbReference type="Proteomes" id="UP000482960"/>
    </source>
</evidence>
<dbReference type="InterPro" id="IPR053191">
    <property type="entry name" value="DcsG_Biosynth_Enzyme"/>
</dbReference>
<protein>
    <submittedName>
        <fullName evidence="1">ATP-grasp domain-containing protein</fullName>
    </submittedName>
</protein>
<dbReference type="PANTHER" id="PTHR39217:SF1">
    <property type="entry name" value="GLUTATHIONE SYNTHETASE"/>
    <property type="match status" value="1"/>
</dbReference>
<accession>A0A6V8L6L5</accession>
<gene>
    <name evidence="1" type="ORF">Prum_065340</name>
</gene>
<evidence type="ECO:0000313" key="1">
    <source>
        <dbReference type="EMBL" id="GFJ92892.1"/>
    </source>
</evidence>
<dbReference type="PANTHER" id="PTHR39217">
    <property type="match status" value="1"/>
</dbReference>
<reference evidence="1 2" key="2">
    <citation type="submission" date="2020-03" db="EMBL/GenBank/DDBJ databases">
        <authorList>
            <person name="Ichikawa N."/>
            <person name="Kimura A."/>
            <person name="Kitahashi Y."/>
            <person name="Uohara A."/>
        </authorList>
    </citation>
    <scope>NUCLEOTIDE SEQUENCE [LARGE SCALE GENOMIC DNA]</scope>
    <source>
        <strain evidence="1 2">NBRC 108638</strain>
    </source>
</reference>
<reference evidence="1 2" key="1">
    <citation type="submission" date="2020-03" db="EMBL/GenBank/DDBJ databases">
        <title>Whole genome shotgun sequence of Phytohabitans rumicis NBRC 108638.</title>
        <authorList>
            <person name="Komaki H."/>
            <person name="Tamura T."/>
        </authorList>
    </citation>
    <scope>NUCLEOTIDE SEQUENCE [LARGE SCALE GENOMIC DNA]</scope>
    <source>
        <strain evidence="1 2">NBRC 108638</strain>
    </source>
</reference>
<sequence>MTSNSVPATREESRVALVTCGEIPDLDPDDRLLLAPLRSRGVTAVPVAWDAEGVDWAGFDLAVLRSTWDYAARREQFVDWASAVPRLANPADVVRWNTDKRYLRDLAGAGVPVVPTTWAVDGVDLPDGGEYVVKPAVGAGSVDTGRYDLGLPEHRELAQAHVARLQAAGRLVMVQPYLTAVDTYGETSLLYLPDESGRLAFSHAIRKGAMLGGPDEGGAGLYKEETIRPRRPLDAELELGERALAVAPGDPHSLLYARVDLIPGPDDLPVVVELELTEPSLFLATAEGAADRLAAAVATRARKRDDYYVT</sequence>
<dbReference type="Proteomes" id="UP000482960">
    <property type="component" value="Unassembled WGS sequence"/>
</dbReference>
<dbReference type="RefSeq" id="WP_173079660.1">
    <property type="nucleotide sequence ID" value="NZ_BAABJB010000005.1"/>
</dbReference>
<proteinExistence type="predicted"/>
<name>A0A6V8L6L5_9ACTN</name>
<dbReference type="SUPFAM" id="SSF56059">
    <property type="entry name" value="Glutathione synthetase ATP-binding domain-like"/>
    <property type="match status" value="1"/>
</dbReference>